<dbReference type="PANTHER" id="PTHR12271:SF40">
    <property type="entry name" value="POLY(A) RNA POLYMERASE GLD2"/>
    <property type="match status" value="1"/>
</dbReference>
<dbReference type="InterPro" id="IPR043519">
    <property type="entry name" value="NT_sf"/>
</dbReference>
<reference evidence="5" key="1">
    <citation type="submission" date="2016-06" db="UniProtKB">
        <authorList>
            <consortium name="WormBaseParasite"/>
        </authorList>
    </citation>
    <scope>IDENTIFICATION</scope>
</reference>
<dbReference type="PANTHER" id="PTHR12271">
    <property type="entry name" value="POLY A POLYMERASE CID PAP -RELATED"/>
    <property type="match status" value="1"/>
</dbReference>
<evidence type="ECO:0000313" key="5">
    <source>
        <dbReference type="WBParaSite" id="TCNE_0001275901-mRNA-1"/>
    </source>
</evidence>
<dbReference type="Proteomes" id="UP000050794">
    <property type="component" value="Unassembled WGS sequence"/>
</dbReference>
<dbReference type="GO" id="GO:1990817">
    <property type="term" value="F:poly(A) RNA polymerase activity"/>
    <property type="evidence" value="ECO:0007669"/>
    <property type="project" value="TreeGrafter"/>
</dbReference>
<dbReference type="Gene3D" id="3.30.460.10">
    <property type="entry name" value="Beta Polymerase, domain 2"/>
    <property type="match status" value="1"/>
</dbReference>
<dbReference type="GO" id="GO:0031123">
    <property type="term" value="P:RNA 3'-end processing"/>
    <property type="evidence" value="ECO:0007669"/>
    <property type="project" value="TreeGrafter"/>
</dbReference>
<evidence type="ECO:0000313" key="3">
    <source>
        <dbReference type="EMBL" id="VDM44080.1"/>
    </source>
</evidence>
<protein>
    <submittedName>
        <fullName evidence="5">NTP_transf_2 domain-containing protein</fullName>
    </submittedName>
</protein>
<name>A0A183UW89_TOXCA</name>
<dbReference type="SUPFAM" id="SSF81301">
    <property type="entry name" value="Nucleotidyltransferase"/>
    <property type="match status" value="1"/>
</dbReference>
<feature type="region of interest" description="Disordered" evidence="1">
    <location>
        <begin position="31"/>
        <end position="53"/>
    </location>
</feature>
<proteinExistence type="predicted"/>
<dbReference type="EMBL" id="UYWY01021411">
    <property type="protein sequence ID" value="VDM44080.1"/>
    <property type="molecule type" value="Genomic_DNA"/>
</dbReference>
<dbReference type="WBParaSite" id="TCNE_0001275901-mRNA-1">
    <property type="protein sequence ID" value="TCNE_0001275901-mRNA-1"/>
    <property type="gene ID" value="TCNE_0001275901"/>
</dbReference>
<dbReference type="AlphaFoldDB" id="A0A183UW89"/>
<feature type="compositionally biased region" description="Low complexity" evidence="1">
    <location>
        <begin position="43"/>
        <end position="53"/>
    </location>
</feature>
<feature type="domain" description="Poly(A) RNA polymerase mitochondrial-like central palm" evidence="2">
    <location>
        <begin position="156"/>
        <end position="281"/>
    </location>
</feature>
<evidence type="ECO:0000313" key="4">
    <source>
        <dbReference type="Proteomes" id="UP000050794"/>
    </source>
</evidence>
<keyword evidence="4" id="KW-1185">Reference proteome</keyword>
<evidence type="ECO:0000259" key="2">
    <source>
        <dbReference type="Pfam" id="PF22600"/>
    </source>
</evidence>
<accession>A0A183UW89</accession>
<dbReference type="CDD" id="cd05402">
    <property type="entry name" value="NT_PAP_TUTase"/>
    <property type="match status" value="1"/>
</dbReference>
<gene>
    <name evidence="3" type="ORF">TCNE_LOCUS12759</name>
</gene>
<sequence length="281" mass="30518">MVLASRYPECVGVMTLYCGRAAGEEHAKAVNENESNVPSNTLPSHSSSTAPTSNAAALMQTSFDSQSDSQSSSIVHIVIPRSRNGPAQDAKVKCEDQCPPNELELPPSVVTLAESVSRSPVVTSVVSVPSAKPPDDRCTLPSSAGVHFQVSMMDVLSEEIWHLHTTRMQSEITLGRKLHLRDMLYCRVSQIFPMCGLYMVGSSLNGFGTNSSDMDLCLMISHRELNQQTDAVIVLEMVRGALASVASIRERTLIPAKVPILRLKFTDPFAEMTVDLNVNNS</sequence>
<dbReference type="InterPro" id="IPR054708">
    <property type="entry name" value="MTPAP-like_central"/>
</dbReference>
<reference evidence="3 4" key="2">
    <citation type="submission" date="2018-11" db="EMBL/GenBank/DDBJ databases">
        <authorList>
            <consortium name="Pathogen Informatics"/>
        </authorList>
    </citation>
    <scope>NUCLEOTIDE SEQUENCE [LARGE SCALE GENOMIC DNA]</scope>
</reference>
<organism evidence="4 5">
    <name type="scientific">Toxocara canis</name>
    <name type="common">Canine roundworm</name>
    <dbReference type="NCBI Taxonomy" id="6265"/>
    <lineage>
        <taxon>Eukaryota</taxon>
        <taxon>Metazoa</taxon>
        <taxon>Ecdysozoa</taxon>
        <taxon>Nematoda</taxon>
        <taxon>Chromadorea</taxon>
        <taxon>Rhabditida</taxon>
        <taxon>Spirurina</taxon>
        <taxon>Ascaridomorpha</taxon>
        <taxon>Ascaridoidea</taxon>
        <taxon>Toxocaridae</taxon>
        <taxon>Toxocara</taxon>
    </lineage>
</organism>
<dbReference type="Pfam" id="PF22600">
    <property type="entry name" value="MTPAP-like_central"/>
    <property type="match status" value="1"/>
</dbReference>
<evidence type="ECO:0000256" key="1">
    <source>
        <dbReference type="SAM" id="MobiDB-lite"/>
    </source>
</evidence>
<feature type="compositionally biased region" description="Polar residues" evidence="1">
    <location>
        <begin position="32"/>
        <end position="42"/>
    </location>
</feature>